<evidence type="ECO:0000256" key="1">
    <source>
        <dbReference type="ARBA" id="ARBA00007905"/>
    </source>
</evidence>
<dbReference type="GO" id="GO:0016616">
    <property type="term" value="F:oxidoreductase activity, acting on the CH-OH group of donors, NAD or NADP as acceptor"/>
    <property type="evidence" value="ECO:0007669"/>
    <property type="project" value="UniProtKB-ARBA"/>
</dbReference>
<name>A0ABD5XGT6_9EURY</name>
<dbReference type="Pfam" id="PF00248">
    <property type="entry name" value="Aldo_ket_red"/>
    <property type="match status" value="1"/>
</dbReference>
<reference evidence="5 6" key="1">
    <citation type="journal article" date="2014" name="Int. J. Syst. Evol. Microbiol.">
        <title>Complete genome sequence of Corynebacterium casei LMG S-19264T (=DSM 44701T), isolated from a smear-ripened cheese.</title>
        <authorList>
            <consortium name="US DOE Joint Genome Institute (JGI-PGF)"/>
            <person name="Walter F."/>
            <person name="Albersmeier A."/>
            <person name="Kalinowski J."/>
            <person name="Ruckert C."/>
        </authorList>
    </citation>
    <scope>NUCLEOTIDE SEQUENCE [LARGE SCALE GENOMIC DNA]</scope>
    <source>
        <strain evidence="5 6">CGMCC 4.7215</strain>
    </source>
</reference>
<dbReference type="InterPro" id="IPR023210">
    <property type="entry name" value="NADP_OxRdtase_dom"/>
</dbReference>
<dbReference type="InterPro" id="IPR018170">
    <property type="entry name" value="Aldo/ket_reductase_CS"/>
</dbReference>
<dbReference type="EMBL" id="JBHSZQ010000050">
    <property type="protein sequence ID" value="MFC7127502.1"/>
    <property type="molecule type" value="Genomic_DNA"/>
</dbReference>
<dbReference type="PIRSF" id="PIRSF000097">
    <property type="entry name" value="AKR"/>
    <property type="match status" value="1"/>
</dbReference>
<organism evidence="5 6">
    <name type="scientific">Halovenus rubra</name>
    <dbReference type="NCBI Taxonomy" id="869890"/>
    <lineage>
        <taxon>Archaea</taxon>
        <taxon>Methanobacteriati</taxon>
        <taxon>Methanobacteriota</taxon>
        <taxon>Stenosarchaea group</taxon>
        <taxon>Halobacteria</taxon>
        <taxon>Halobacteriales</taxon>
        <taxon>Haloarculaceae</taxon>
        <taxon>Halovenus</taxon>
    </lineage>
</organism>
<keyword evidence="2" id="KW-0521">NADP</keyword>
<evidence type="ECO:0000313" key="5">
    <source>
        <dbReference type="EMBL" id="MFC7127502.1"/>
    </source>
</evidence>
<keyword evidence="3" id="KW-0560">Oxidoreductase</keyword>
<feature type="domain" description="NADP-dependent oxidoreductase" evidence="4">
    <location>
        <begin position="8"/>
        <end position="249"/>
    </location>
</feature>
<protein>
    <submittedName>
        <fullName evidence="5">Aldo/keto reductase</fullName>
    </submittedName>
</protein>
<evidence type="ECO:0000259" key="4">
    <source>
        <dbReference type="Pfam" id="PF00248"/>
    </source>
</evidence>
<dbReference type="InterPro" id="IPR020471">
    <property type="entry name" value="AKR"/>
</dbReference>
<dbReference type="PROSITE" id="PS00798">
    <property type="entry name" value="ALDOKETO_REDUCTASE_1"/>
    <property type="match status" value="1"/>
</dbReference>
<evidence type="ECO:0000256" key="2">
    <source>
        <dbReference type="ARBA" id="ARBA00022857"/>
    </source>
</evidence>
<accession>A0ABD5XGT6</accession>
<dbReference type="InterPro" id="IPR036812">
    <property type="entry name" value="NAD(P)_OxRdtase_dom_sf"/>
</dbReference>
<comment type="caution">
    <text evidence="5">The sequence shown here is derived from an EMBL/GenBank/DDBJ whole genome shotgun (WGS) entry which is preliminary data.</text>
</comment>
<dbReference type="PANTHER" id="PTHR43827:SF3">
    <property type="entry name" value="NADP-DEPENDENT OXIDOREDUCTASE DOMAIN-CONTAINING PROTEIN"/>
    <property type="match status" value="1"/>
</dbReference>
<sequence>MERDLPALGLGTSGNTDPNTCQETVTAALDMGYRHIDTAQMYDNERAVGEGIRQSSVDREEVVVATKILPENLAYEDVHSTAQESLDRLGVDAVDLLYVHWPMQAYDPEKTLRAMDELREQGVTQSVGVSNFTPELLDDARKRLDSPIVAHQVECHPLLQQDALRADAREHGYSLVAYCPLGQASITHPVLEEIADKHDTSVPLVCLAWGLAQETVVPIPKATGDHIRQNWDGQQLELDDEDLDRIANIEQKERLLDPEGAAWNR</sequence>
<comment type="similarity">
    <text evidence="1">Belongs to the aldo/keto reductase family.</text>
</comment>
<dbReference type="SUPFAM" id="SSF51430">
    <property type="entry name" value="NAD(P)-linked oxidoreductase"/>
    <property type="match status" value="1"/>
</dbReference>
<dbReference type="Proteomes" id="UP001596414">
    <property type="component" value="Unassembled WGS sequence"/>
</dbReference>
<dbReference type="AlphaFoldDB" id="A0ABD5XGT6"/>
<dbReference type="PRINTS" id="PR00069">
    <property type="entry name" value="ALDKETRDTASE"/>
</dbReference>
<dbReference type="Gene3D" id="3.20.20.100">
    <property type="entry name" value="NADP-dependent oxidoreductase domain"/>
    <property type="match status" value="1"/>
</dbReference>
<gene>
    <name evidence="5" type="ORF">ACFQJ7_16010</name>
</gene>
<dbReference type="RefSeq" id="WP_267639082.1">
    <property type="nucleotide sequence ID" value="NZ_JAODIY010000048.1"/>
</dbReference>
<dbReference type="PANTHER" id="PTHR43827">
    <property type="entry name" value="2,5-DIKETO-D-GLUCONIC ACID REDUCTASE"/>
    <property type="match status" value="1"/>
</dbReference>
<evidence type="ECO:0000256" key="3">
    <source>
        <dbReference type="ARBA" id="ARBA00023002"/>
    </source>
</evidence>
<proteinExistence type="inferred from homology"/>
<dbReference type="PROSITE" id="PS00062">
    <property type="entry name" value="ALDOKETO_REDUCTASE_2"/>
    <property type="match status" value="1"/>
</dbReference>
<evidence type="ECO:0000313" key="6">
    <source>
        <dbReference type="Proteomes" id="UP001596414"/>
    </source>
</evidence>